<comment type="caution">
    <text evidence="2">The sequence shown here is derived from an EMBL/GenBank/DDBJ whole genome shotgun (WGS) entry which is preliminary data.</text>
</comment>
<dbReference type="InterPro" id="IPR044824">
    <property type="entry name" value="MAIN-like"/>
</dbReference>
<protein>
    <recommendedName>
        <fullName evidence="1">Aminotransferase-like plant mobile domain-containing protein</fullName>
    </recommendedName>
</protein>
<organism evidence="2 3">
    <name type="scientific">Lithocarpus litseifolius</name>
    <dbReference type="NCBI Taxonomy" id="425828"/>
    <lineage>
        <taxon>Eukaryota</taxon>
        <taxon>Viridiplantae</taxon>
        <taxon>Streptophyta</taxon>
        <taxon>Embryophyta</taxon>
        <taxon>Tracheophyta</taxon>
        <taxon>Spermatophyta</taxon>
        <taxon>Magnoliopsida</taxon>
        <taxon>eudicotyledons</taxon>
        <taxon>Gunneridae</taxon>
        <taxon>Pentapetalae</taxon>
        <taxon>rosids</taxon>
        <taxon>fabids</taxon>
        <taxon>Fagales</taxon>
        <taxon>Fagaceae</taxon>
        <taxon>Lithocarpus</taxon>
    </lineage>
</organism>
<reference evidence="2 3" key="1">
    <citation type="submission" date="2024-01" db="EMBL/GenBank/DDBJ databases">
        <title>A telomere-to-telomere, gap-free genome of sweet tea (Lithocarpus litseifolius).</title>
        <authorList>
            <person name="Zhou J."/>
        </authorList>
    </citation>
    <scope>NUCLEOTIDE SEQUENCE [LARGE SCALE GENOMIC DNA]</scope>
    <source>
        <strain evidence="2">Zhou-2022a</strain>
        <tissue evidence="2">Leaf</tissue>
    </source>
</reference>
<feature type="domain" description="Aminotransferase-like plant mobile" evidence="1">
    <location>
        <begin position="68"/>
        <end position="128"/>
    </location>
</feature>
<evidence type="ECO:0000313" key="3">
    <source>
        <dbReference type="Proteomes" id="UP001459277"/>
    </source>
</evidence>
<dbReference type="EMBL" id="JAZDWU010000006">
    <property type="protein sequence ID" value="KAK9998527.1"/>
    <property type="molecule type" value="Genomic_DNA"/>
</dbReference>
<name>A0AAW2CLV4_9ROSI</name>
<gene>
    <name evidence="2" type="ORF">SO802_018130</name>
</gene>
<accession>A0AAW2CLV4</accession>
<dbReference type="PANTHER" id="PTHR46033:SF8">
    <property type="entry name" value="PROTEIN MAINTENANCE OF MERISTEMS-LIKE"/>
    <property type="match status" value="1"/>
</dbReference>
<evidence type="ECO:0000259" key="1">
    <source>
        <dbReference type="Pfam" id="PF10536"/>
    </source>
</evidence>
<keyword evidence="3" id="KW-1185">Reference proteome</keyword>
<evidence type="ECO:0000313" key="2">
    <source>
        <dbReference type="EMBL" id="KAK9998527.1"/>
    </source>
</evidence>
<proteinExistence type="predicted"/>
<dbReference type="PANTHER" id="PTHR46033">
    <property type="entry name" value="PROTEIN MAIN-LIKE 2"/>
    <property type="match status" value="1"/>
</dbReference>
<sequence>MPDIDPHQQGPSIQDVLKRQDVHRSSFLWDAPLEGEEVLGVLKCRHREKGLLEGGVDPRIAAYITDAGLDGLLRVPNIDIDHALITALVERWRPKTHTFHLPHGEMTITLHDMEVIMGVPVVGLPVVGITRMD</sequence>
<dbReference type="InterPro" id="IPR019557">
    <property type="entry name" value="AminoTfrase-like_pln_mobile"/>
</dbReference>
<dbReference type="AlphaFoldDB" id="A0AAW2CLV4"/>
<dbReference type="GO" id="GO:0010073">
    <property type="term" value="P:meristem maintenance"/>
    <property type="evidence" value="ECO:0007669"/>
    <property type="project" value="InterPro"/>
</dbReference>
<dbReference type="Pfam" id="PF10536">
    <property type="entry name" value="PMD"/>
    <property type="match status" value="1"/>
</dbReference>
<dbReference type="Proteomes" id="UP001459277">
    <property type="component" value="Unassembled WGS sequence"/>
</dbReference>